<dbReference type="RefSeq" id="WP_128757336.1">
    <property type="nucleotide sequence ID" value="NZ_QOVM01000002.1"/>
</dbReference>
<keyword evidence="2" id="KW-1185">Reference proteome</keyword>
<name>A0A4Q0PBV3_9FLAO</name>
<dbReference type="GO" id="GO:0004392">
    <property type="term" value="F:heme oxygenase (decyclizing) activity"/>
    <property type="evidence" value="ECO:0007669"/>
    <property type="project" value="InterPro"/>
</dbReference>
<dbReference type="Gene3D" id="1.20.910.10">
    <property type="entry name" value="Heme oxygenase-like"/>
    <property type="match status" value="1"/>
</dbReference>
<dbReference type="AlphaFoldDB" id="A0A4Q0PBV3"/>
<gene>
    <name evidence="1" type="ORF">DSM00_1452</name>
</gene>
<comment type="caution">
    <text evidence="1">The sequence shown here is derived from an EMBL/GenBank/DDBJ whole genome shotgun (WGS) entry which is preliminary data.</text>
</comment>
<dbReference type="InterPro" id="IPR016053">
    <property type="entry name" value="Haem_Oase-like"/>
</dbReference>
<dbReference type="Proteomes" id="UP000289238">
    <property type="component" value="Unassembled WGS sequence"/>
</dbReference>
<dbReference type="CDD" id="cd19166">
    <property type="entry name" value="HemeO-bac"/>
    <property type="match status" value="1"/>
</dbReference>
<dbReference type="SUPFAM" id="SSF48613">
    <property type="entry name" value="Heme oxygenase-like"/>
    <property type="match status" value="1"/>
</dbReference>
<dbReference type="GO" id="GO:0006788">
    <property type="term" value="P:heme oxidation"/>
    <property type="evidence" value="ECO:0007669"/>
    <property type="project" value="InterPro"/>
</dbReference>
<dbReference type="EMBL" id="QOVM01000002">
    <property type="protein sequence ID" value="RXG23836.1"/>
    <property type="molecule type" value="Genomic_DNA"/>
</dbReference>
<dbReference type="Pfam" id="PF01126">
    <property type="entry name" value="Heme_oxygenase"/>
    <property type="match status" value="1"/>
</dbReference>
<evidence type="ECO:0000313" key="1">
    <source>
        <dbReference type="EMBL" id="RXG23836.1"/>
    </source>
</evidence>
<organism evidence="1 2">
    <name type="scientific">Leeuwenhoekiella aequorea</name>
    <dbReference type="NCBI Taxonomy" id="283736"/>
    <lineage>
        <taxon>Bacteria</taxon>
        <taxon>Pseudomonadati</taxon>
        <taxon>Bacteroidota</taxon>
        <taxon>Flavobacteriia</taxon>
        <taxon>Flavobacteriales</taxon>
        <taxon>Flavobacteriaceae</taxon>
        <taxon>Leeuwenhoekiella</taxon>
    </lineage>
</organism>
<protein>
    <submittedName>
        <fullName evidence="1">Heme oxygenase</fullName>
    </submittedName>
</protein>
<sequence>MILQHLKTRTATLHKETEADNLAKYILDHSITLDQYKALLSQNYQAYYTLSELSKQFSGPMPESLRVFADSKKAEALENDLKQLGASLPSKLNESLPNEINYPFLLGILYVAEGSMMGGLLIRKNLENCKGINTIETHHFFGKSAQDVMNRWKAFTEAVNEKAYTDSEIDEAVDGAHFAFEIFQKSY</sequence>
<dbReference type="InterPro" id="IPR016084">
    <property type="entry name" value="Haem_Oase-like_multi-hlx"/>
</dbReference>
<proteinExistence type="predicted"/>
<evidence type="ECO:0000313" key="2">
    <source>
        <dbReference type="Proteomes" id="UP000289238"/>
    </source>
</evidence>
<dbReference type="OrthoDB" id="114943at2"/>
<reference evidence="1 2" key="1">
    <citation type="submission" date="2018-07" db="EMBL/GenBank/DDBJ databases">
        <title>Leeuwenhoekiella genomics.</title>
        <authorList>
            <person name="Tahon G."/>
            <person name="Willems A."/>
        </authorList>
    </citation>
    <scope>NUCLEOTIDE SEQUENCE [LARGE SCALE GENOMIC DNA]</scope>
    <source>
        <strain evidence="1 2">LMG 22550</strain>
    </source>
</reference>
<accession>A0A4Q0PBV3</accession>